<dbReference type="GO" id="GO:0022857">
    <property type="term" value="F:transmembrane transporter activity"/>
    <property type="evidence" value="ECO:0007669"/>
    <property type="project" value="InterPro"/>
</dbReference>
<keyword evidence="5" id="KW-1133">Transmembrane helix</keyword>
<evidence type="ECO:0000313" key="9">
    <source>
        <dbReference type="Proteomes" id="UP000003136"/>
    </source>
</evidence>
<evidence type="ECO:0000256" key="2">
    <source>
        <dbReference type="ARBA" id="ARBA00009477"/>
    </source>
</evidence>
<dbReference type="PANTHER" id="PTHR32347">
    <property type="entry name" value="EFFLUX SYSTEM COMPONENT YKNX-RELATED"/>
    <property type="match status" value="1"/>
</dbReference>
<keyword evidence="5" id="KW-0812">Transmembrane</keyword>
<comment type="subcellular location">
    <subcellularLocation>
        <location evidence="1">Cell envelope</location>
    </subcellularLocation>
</comment>
<feature type="domain" description="Multidrug resistance protein MdtA-like barrel-sandwich hybrid" evidence="6">
    <location>
        <begin position="69"/>
        <end position="375"/>
    </location>
</feature>
<dbReference type="Pfam" id="PF25917">
    <property type="entry name" value="BSH_RND"/>
    <property type="match status" value="1"/>
</dbReference>
<evidence type="ECO:0008006" key="10">
    <source>
        <dbReference type="Google" id="ProtNLM"/>
    </source>
</evidence>
<comment type="similarity">
    <text evidence="2">Belongs to the membrane fusion protein (MFP) (TC 8.A.1) family.</text>
</comment>
<evidence type="ECO:0000256" key="3">
    <source>
        <dbReference type="ARBA" id="ARBA00023054"/>
    </source>
</evidence>
<dbReference type="EMBL" id="ABVQ01000036">
    <property type="protein sequence ID" value="EEC57138.1"/>
    <property type="molecule type" value="Genomic_DNA"/>
</dbReference>
<dbReference type="Proteomes" id="UP000003136">
    <property type="component" value="Unassembled WGS sequence"/>
</dbReference>
<feature type="domain" description="Multidrug resistance protein MdtA-like C-terminal permuted SH3" evidence="7">
    <location>
        <begin position="460"/>
        <end position="519"/>
    </location>
</feature>
<dbReference type="HOGENOM" id="CLU_399999_0_0_9"/>
<proteinExistence type="inferred from homology"/>
<dbReference type="STRING" id="483218.BACPEC_01626"/>
<organism evidence="8 9">
    <name type="scientific">[Bacteroides] pectinophilus ATCC 43243</name>
    <dbReference type="NCBI Taxonomy" id="483218"/>
    <lineage>
        <taxon>Bacteria</taxon>
        <taxon>Bacillati</taxon>
        <taxon>Bacillota</taxon>
        <taxon>Clostridia</taxon>
        <taxon>Eubacteriales</taxon>
    </lineage>
</organism>
<dbReference type="Gene3D" id="2.40.420.20">
    <property type="match status" value="1"/>
</dbReference>
<keyword evidence="9" id="KW-1185">Reference proteome</keyword>
<dbReference type="InterPro" id="IPR058625">
    <property type="entry name" value="MdtA-like_BSH"/>
</dbReference>
<comment type="caution">
    <text evidence="8">The sequence shown here is derived from an EMBL/GenBank/DDBJ whole genome shotgun (WGS) entry which is preliminary data.</text>
</comment>
<dbReference type="InterPro" id="IPR050465">
    <property type="entry name" value="UPF0194_transport"/>
</dbReference>
<dbReference type="eggNOG" id="COG0845">
    <property type="taxonomic scope" value="Bacteria"/>
</dbReference>
<dbReference type="Pfam" id="PF25967">
    <property type="entry name" value="RND-MFP_C"/>
    <property type="match status" value="1"/>
</dbReference>
<feature type="region of interest" description="Disordered" evidence="4">
    <location>
        <begin position="226"/>
        <end position="251"/>
    </location>
</feature>
<evidence type="ECO:0000256" key="4">
    <source>
        <dbReference type="SAM" id="MobiDB-lite"/>
    </source>
</evidence>
<feature type="compositionally biased region" description="Basic and acidic residues" evidence="4">
    <location>
        <begin position="238"/>
        <end position="249"/>
    </location>
</feature>
<dbReference type="GO" id="GO:0016020">
    <property type="term" value="C:membrane"/>
    <property type="evidence" value="ECO:0007669"/>
    <property type="project" value="InterPro"/>
</dbReference>
<dbReference type="Gene3D" id="2.40.50.100">
    <property type="match status" value="1"/>
</dbReference>
<feature type="compositionally biased region" description="Gly residues" evidence="4">
    <location>
        <begin position="544"/>
        <end position="568"/>
    </location>
</feature>
<dbReference type="SUPFAM" id="SSF111369">
    <property type="entry name" value="HlyD-like secretion proteins"/>
    <property type="match status" value="2"/>
</dbReference>
<accession>B7AU04</accession>
<keyword evidence="5" id="KW-0472">Membrane</keyword>
<feature type="transmembrane region" description="Helical" evidence="5">
    <location>
        <begin position="16"/>
        <end position="34"/>
    </location>
</feature>
<protein>
    <recommendedName>
        <fullName evidence="10">Membrane fusion protein biotin-lipoyl like domain-containing protein</fullName>
    </recommendedName>
</protein>
<dbReference type="SUPFAM" id="SSF57997">
    <property type="entry name" value="Tropomyosin"/>
    <property type="match status" value="1"/>
</dbReference>
<evidence type="ECO:0000259" key="6">
    <source>
        <dbReference type="Pfam" id="PF25917"/>
    </source>
</evidence>
<evidence type="ECO:0000256" key="5">
    <source>
        <dbReference type="SAM" id="Phobius"/>
    </source>
</evidence>
<dbReference type="Gene3D" id="1.10.287.470">
    <property type="entry name" value="Helix hairpin bin"/>
    <property type="match status" value="1"/>
</dbReference>
<dbReference type="NCBIfam" id="TIGR01730">
    <property type="entry name" value="RND_mfp"/>
    <property type="match status" value="1"/>
</dbReference>
<dbReference type="InterPro" id="IPR058627">
    <property type="entry name" value="MdtA-like_C"/>
</dbReference>
<name>B7AU04_9FIRM</name>
<dbReference type="InterPro" id="IPR006143">
    <property type="entry name" value="RND_pump_MFP"/>
</dbReference>
<dbReference type="GO" id="GO:0030313">
    <property type="term" value="C:cell envelope"/>
    <property type="evidence" value="ECO:0007669"/>
    <property type="project" value="UniProtKB-SubCell"/>
</dbReference>
<reference evidence="8 9" key="2">
    <citation type="submission" date="2008-11" db="EMBL/GenBank/DDBJ databases">
        <authorList>
            <person name="Fulton L."/>
            <person name="Clifton S."/>
            <person name="Fulton B."/>
            <person name="Xu J."/>
            <person name="Minx P."/>
            <person name="Pepin K.H."/>
            <person name="Johnson M."/>
            <person name="Bhonagiri V."/>
            <person name="Nash W.E."/>
            <person name="Mardis E.R."/>
            <person name="Wilson R.K."/>
        </authorList>
    </citation>
    <scope>NUCLEOTIDE SEQUENCE [LARGE SCALE GENOMIC DNA]</scope>
    <source>
        <strain evidence="8 9">ATCC 43243</strain>
    </source>
</reference>
<keyword evidence="3" id="KW-0175">Coiled coil</keyword>
<evidence type="ECO:0000256" key="1">
    <source>
        <dbReference type="ARBA" id="ARBA00004196"/>
    </source>
</evidence>
<evidence type="ECO:0000259" key="7">
    <source>
        <dbReference type="Pfam" id="PF25967"/>
    </source>
</evidence>
<sequence>MKHRLQKLAASLRRHLKVIIPVFLVIVIAVVVVFRTQKTTDTYTEETVQVRNVATYLTFSGNVEAVSDATIKPKVSKTVTAVNVSIGDEVKKGDVIATLDDSEIQRSIKKQEASLSNTELNNFYSIRDSQKKYDNYKADLENGQNSQIMSAANSVENARTSYEQAKETYERNKMELENNMDSSVISSNQKVASAKQALDDANQDYADNEAKIRGYDKGVANAESIYGEDSSEAANAQKELESAEEKSDSLQKAIDNAQTNYDNAVNDLLMSYYTSNVNLNSDYENMQQKYTAYQQAQASYEIAVKSAGETLQDYADSLEKTQATSNTTTATVELEALYDQLEDYKITAPIDGVITVLNINVGDSASTSDTAAEVTNYDKMKVQIKIDEDNISALDNGTEVTVSVDALNKTYKGTIENMSKKATVSNNVSYFTADVTFDADDDIRSGLSAEVKYLLNGVENVVSVSMSALNYNTDNTAYVLVGGNASNAQQRNVTLGISNGTYVEIKDGLAEGETVLVKQSKTSEALISMGMGGGQRPQGQAPDGNGGGNGGGRGGNGGKAPGGGPGGN</sequence>
<evidence type="ECO:0000313" key="8">
    <source>
        <dbReference type="EMBL" id="EEC57138.1"/>
    </source>
</evidence>
<dbReference type="AlphaFoldDB" id="B7AU04"/>
<dbReference type="Gene3D" id="2.40.30.170">
    <property type="match status" value="1"/>
</dbReference>
<gene>
    <name evidence="8" type="ORF">BACPEC_01626</name>
</gene>
<feature type="region of interest" description="Disordered" evidence="4">
    <location>
        <begin position="528"/>
        <end position="568"/>
    </location>
</feature>
<reference evidence="8 9" key="1">
    <citation type="submission" date="2008-11" db="EMBL/GenBank/DDBJ databases">
        <title>Draft genome sequence of Bacteroides pectinophilus (ATCC 43243).</title>
        <authorList>
            <person name="Sudarsanam P."/>
            <person name="Ley R."/>
            <person name="Guruge J."/>
            <person name="Turnbaugh P.J."/>
            <person name="Mahowald M."/>
            <person name="Liep D."/>
            <person name="Gordon J."/>
        </authorList>
    </citation>
    <scope>NUCLEOTIDE SEQUENCE [LARGE SCALE GENOMIC DNA]</scope>
    <source>
        <strain evidence="8 9">ATCC 43243</strain>
    </source>
</reference>